<dbReference type="Proteomes" id="UP000663851">
    <property type="component" value="Unassembled WGS sequence"/>
</dbReference>
<dbReference type="SMART" id="SM00368">
    <property type="entry name" value="LRR_RI"/>
    <property type="match status" value="5"/>
</dbReference>
<comment type="caution">
    <text evidence="2">The sequence shown here is derived from an EMBL/GenBank/DDBJ whole genome shotgun (WGS) entry which is preliminary data.</text>
</comment>
<dbReference type="InterPro" id="IPR053040">
    <property type="entry name" value="LRR-containing_protein_71"/>
</dbReference>
<dbReference type="Gene3D" id="3.80.10.10">
    <property type="entry name" value="Ribonuclease Inhibitor"/>
    <property type="match status" value="2"/>
</dbReference>
<feature type="region of interest" description="Disordered" evidence="1">
    <location>
        <begin position="340"/>
        <end position="459"/>
    </location>
</feature>
<evidence type="ECO:0000256" key="1">
    <source>
        <dbReference type="SAM" id="MobiDB-lite"/>
    </source>
</evidence>
<feature type="region of interest" description="Disordered" evidence="1">
    <location>
        <begin position="572"/>
        <end position="595"/>
    </location>
</feature>
<proteinExistence type="predicted"/>
<feature type="compositionally biased region" description="Low complexity" evidence="1">
    <location>
        <begin position="409"/>
        <end position="421"/>
    </location>
</feature>
<evidence type="ECO:0000313" key="4">
    <source>
        <dbReference type="Proteomes" id="UP000663851"/>
    </source>
</evidence>
<gene>
    <name evidence="2" type="ORF">HFQ381_LOCUS5920</name>
    <name evidence="3" type="ORF">TSG867_LOCUS8471</name>
</gene>
<dbReference type="PANTHER" id="PTHR46984:SF1">
    <property type="entry name" value="LEUCINE-RICH REPEAT-CONTAINING PROTEIN 71"/>
    <property type="match status" value="1"/>
</dbReference>
<reference evidence="2" key="1">
    <citation type="submission" date="2021-02" db="EMBL/GenBank/DDBJ databases">
        <authorList>
            <person name="Nowell W R."/>
        </authorList>
    </citation>
    <scope>NUCLEOTIDE SEQUENCE</scope>
</reference>
<dbReference type="EMBL" id="CAJOBO010000256">
    <property type="protein sequence ID" value="CAF4176152.1"/>
    <property type="molecule type" value="Genomic_DNA"/>
</dbReference>
<dbReference type="Proteomes" id="UP000663862">
    <property type="component" value="Unassembled WGS sequence"/>
</dbReference>
<feature type="compositionally biased region" description="Basic and acidic residues" evidence="1">
    <location>
        <begin position="441"/>
        <end position="459"/>
    </location>
</feature>
<dbReference type="PANTHER" id="PTHR46984">
    <property type="entry name" value="LEUCINE-RICH REPEAT-CONTAINING PROTEIN 71"/>
    <property type="match status" value="1"/>
</dbReference>
<evidence type="ECO:0008006" key="5">
    <source>
        <dbReference type="Google" id="ProtNLM"/>
    </source>
</evidence>
<feature type="compositionally biased region" description="Basic and acidic residues" evidence="1">
    <location>
        <begin position="391"/>
        <end position="407"/>
    </location>
</feature>
<protein>
    <recommendedName>
        <fullName evidence="5">Leucine-rich repeat-containing protein 71</fullName>
    </recommendedName>
</protein>
<evidence type="ECO:0000313" key="2">
    <source>
        <dbReference type="EMBL" id="CAF4176152.1"/>
    </source>
</evidence>
<feature type="region of interest" description="Disordered" evidence="1">
    <location>
        <begin position="1"/>
        <end position="23"/>
    </location>
</feature>
<organism evidence="2 4">
    <name type="scientific">Rotaria socialis</name>
    <dbReference type="NCBI Taxonomy" id="392032"/>
    <lineage>
        <taxon>Eukaryota</taxon>
        <taxon>Metazoa</taxon>
        <taxon>Spiralia</taxon>
        <taxon>Gnathifera</taxon>
        <taxon>Rotifera</taxon>
        <taxon>Eurotatoria</taxon>
        <taxon>Bdelloidea</taxon>
        <taxon>Philodinida</taxon>
        <taxon>Philodinidae</taxon>
        <taxon>Rotaria</taxon>
    </lineage>
</organism>
<accession>A0A819ZWT0</accession>
<dbReference type="Pfam" id="PF13516">
    <property type="entry name" value="LRR_6"/>
    <property type="match status" value="4"/>
</dbReference>
<evidence type="ECO:0000313" key="3">
    <source>
        <dbReference type="EMBL" id="CAF4334952.1"/>
    </source>
</evidence>
<dbReference type="InterPro" id="IPR001611">
    <property type="entry name" value="Leu-rich_rpt"/>
</dbReference>
<dbReference type="EMBL" id="CAJOBQ010000349">
    <property type="protein sequence ID" value="CAF4334952.1"/>
    <property type="molecule type" value="Genomic_DNA"/>
</dbReference>
<name>A0A819ZWT0_9BILA</name>
<dbReference type="AlphaFoldDB" id="A0A819ZWT0"/>
<dbReference type="InterPro" id="IPR032675">
    <property type="entry name" value="LRR_dom_sf"/>
</dbReference>
<dbReference type="SUPFAM" id="SSF52047">
    <property type="entry name" value="RNI-like"/>
    <property type="match status" value="2"/>
</dbReference>
<sequence>MPPKAQHLRRSYSKRSSSSIVNDDLSDEKVEPYHCKGKFLEDFDALCRQAQITYIVPVVPRPHPPGTPVVVSSIADTKDKTAPKIAKNATNKEREANAQQQQLQQSEVDIGEISHEDSLPKTYSLRDNLEYFKPKIQIEMDNPEKQDTLTEILIRAWKIDRATLDIFTQSFPTLERLHTLHFWHTGLTDDTLKQLASILPKCPSIRTLILDANPIPFEHYEVLLTDENSPVISLSLRHCQITERGASLIGQGLGNERRQNKKLQTLNLAYNSLGDSGAEHIARSLKFNRSLLVLNLSSNDISDQGVQKLAEVLSKFPLTEDELIYRRKLLLHSSISESAVSLPSARRHLNDRRASSTSSPTVPGRKRSGVTSTTAPSKGKVPGGGAATGKADTKETPKAPKKDDKTAKKAATIAETKPTKAGAGKQSSDKLGKTLGNQKSSGRDVGNRSAAHSDTDNDDKFIINDGMPLLDHNAELLHDDLVLPGNRCLLSLNLSKNQITDTGVQYILKAIQYQEMFIKLNISTRNLSSSSASAVPSQGLFRLELQRNDFNLNECEAHEKIQTLLKNRREPIFKSKENQDETSTGGRDTVGTPHAKSRQGLSLLHIKIVITNL</sequence>
<feature type="compositionally biased region" description="Basic residues" evidence="1">
    <location>
        <begin position="1"/>
        <end position="13"/>
    </location>
</feature>